<evidence type="ECO:0000259" key="4">
    <source>
        <dbReference type="PROSITE" id="PS50093"/>
    </source>
</evidence>
<dbReference type="InterPro" id="IPR013783">
    <property type="entry name" value="Ig-like_fold"/>
</dbReference>
<dbReference type="RefSeq" id="WP_141391131.1">
    <property type="nucleotide sequence ID" value="NZ_BJNZ01000036.1"/>
</dbReference>
<dbReference type="InterPro" id="IPR006584">
    <property type="entry name" value="Cellulose-bd_IV"/>
</dbReference>
<dbReference type="Pfam" id="PF17851">
    <property type="entry name" value="GH43_C2"/>
    <property type="match status" value="2"/>
</dbReference>
<dbReference type="PROSITE" id="PS51175">
    <property type="entry name" value="CBM6"/>
    <property type="match status" value="1"/>
</dbReference>
<comment type="caution">
    <text evidence="6">The sequence shown here is derived from an EMBL/GenBank/DDBJ whole genome shotgun (WGS) entry which is preliminary data.</text>
</comment>
<accession>A0A4Y4E434</accession>
<dbReference type="SMART" id="SM00089">
    <property type="entry name" value="PKD"/>
    <property type="match status" value="2"/>
</dbReference>
<dbReference type="PROSITE" id="PS50093">
    <property type="entry name" value="PKD"/>
    <property type="match status" value="2"/>
</dbReference>
<dbReference type="Gene3D" id="3.40.50.880">
    <property type="match status" value="1"/>
</dbReference>
<proteinExistence type="predicted"/>
<name>A0A4Y4E434_CELCE</name>
<evidence type="ECO:0000256" key="3">
    <source>
        <dbReference type="SAM" id="SignalP"/>
    </source>
</evidence>
<dbReference type="CDD" id="cd00146">
    <property type="entry name" value="PKD"/>
    <property type="match status" value="2"/>
</dbReference>
<feature type="compositionally biased region" description="Basic and acidic residues" evidence="2">
    <location>
        <begin position="432"/>
        <end position="444"/>
    </location>
</feature>
<dbReference type="GO" id="GO:0005975">
    <property type="term" value="P:carbohydrate metabolic process"/>
    <property type="evidence" value="ECO:0007669"/>
    <property type="project" value="UniProtKB-ARBA"/>
</dbReference>
<dbReference type="Pfam" id="PF00801">
    <property type="entry name" value="PKD"/>
    <property type="match status" value="1"/>
</dbReference>
<gene>
    <name evidence="6" type="ORF">CCE02nite_37360</name>
</gene>
<dbReference type="SUPFAM" id="SSF50952">
    <property type="entry name" value="Soluble quinoprotein glucose dehydrogenase"/>
    <property type="match status" value="1"/>
</dbReference>
<evidence type="ECO:0000256" key="2">
    <source>
        <dbReference type="SAM" id="MobiDB-lite"/>
    </source>
</evidence>
<feature type="region of interest" description="Disordered" evidence="2">
    <location>
        <begin position="419"/>
        <end position="449"/>
    </location>
</feature>
<dbReference type="PANTHER" id="PTHR40469">
    <property type="entry name" value="SECRETED GLYCOSYL HYDROLASE"/>
    <property type="match status" value="1"/>
</dbReference>
<evidence type="ECO:0008006" key="8">
    <source>
        <dbReference type="Google" id="ProtNLM"/>
    </source>
</evidence>
<feature type="signal peptide" evidence="3">
    <location>
        <begin position="1"/>
        <end position="27"/>
    </location>
</feature>
<dbReference type="Pfam" id="PF07995">
    <property type="entry name" value="GSDH"/>
    <property type="match status" value="1"/>
</dbReference>
<dbReference type="Gene3D" id="2.60.120.200">
    <property type="match status" value="2"/>
</dbReference>
<dbReference type="Gene3D" id="2.60.120.260">
    <property type="entry name" value="Galactose-binding domain-like"/>
    <property type="match status" value="1"/>
</dbReference>
<protein>
    <recommendedName>
        <fullName evidence="8">DUF1349 domain-containing protein</fullName>
    </recommendedName>
</protein>
<dbReference type="SMART" id="SM00606">
    <property type="entry name" value="CBD_IV"/>
    <property type="match status" value="1"/>
</dbReference>
<dbReference type="Pfam" id="PF18911">
    <property type="entry name" value="PKD_4"/>
    <property type="match status" value="1"/>
</dbReference>
<dbReference type="InterPro" id="IPR011041">
    <property type="entry name" value="Quinoprot_gluc/sorb_DH_b-prop"/>
</dbReference>
<dbReference type="InterPro" id="IPR029010">
    <property type="entry name" value="ThuA-like"/>
</dbReference>
<reference evidence="6 7" key="1">
    <citation type="submission" date="2019-06" db="EMBL/GenBank/DDBJ databases">
        <title>Whole genome shotgun sequence of Cellulosimicrobium cellulans NBRC 15516.</title>
        <authorList>
            <person name="Hosoyama A."/>
            <person name="Uohara A."/>
            <person name="Ohji S."/>
            <person name="Ichikawa N."/>
        </authorList>
    </citation>
    <scope>NUCLEOTIDE SEQUENCE [LARGE SCALE GENOMIC DNA]</scope>
    <source>
        <strain evidence="6 7">NBRC 15516</strain>
    </source>
</reference>
<dbReference type="Pfam" id="PF06283">
    <property type="entry name" value="ThuA"/>
    <property type="match status" value="1"/>
</dbReference>
<dbReference type="InterPro" id="IPR035986">
    <property type="entry name" value="PKD_dom_sf"/>
</dbReference>
<evidence type="ECO:0000259" key="5">
    <source>
        <dbReference type="PROSITE" id="PS51175"/>
    </source>
</evidence>
<dbReference type="InterPro" id="IPR022409">
    <property type="entry name" value="PKD/Chitinase_dom"/>
</dbReference>
<organism evidence="6 7">
    <name type="scientific">Cellulosimicrobium cellulans</name>
    <name type="common">Arthrobacter luteus</name>
    <dbReference type="NCBI Taxonomy" id="1710"/>
    <lineage>
        <taxon>Bacteria</taxon>
        <taxon>Bacillati</taxon>
        <taxon>Actinomycetota</taxon>
        <taxon>Actinomycetes</taxon>
        <taxon>Micrococcales</taxon>
        <taxon>Promicromonosporaceae</taxon>
        <taxon>Cellulosimicrobium</taxon>
    </lineage>
</organism>
<dbReference type="SUPFAM" id="SSF49899">
    <property type="entry name" value="Concanavalin A-like lectins/glucanases"/>
    <property type="match status" value="2"/>
</dbReference>
<feature type="region of interest" description="Disordered" evidence="2">
    <location>
        <begin position="928"/>
        <end position="953"/>
    </location>
</feature>
<dbReference type="Pfam" id="PF03422">
    <property type="entry name" value="CBM_6"/>
    <property type="match status" value="1"/>
</dbReference>
<feature type="domain" description="PKD" evidence="4">
    <location>
        <begin position="723"/>
        <end position="805"/>
    </location>
</feature>
<dbReference type="Gene3D" id="2.120.10.30">
    <property type="entry name" value="TolB, C-terminal domain"/>
    <property type="match status" value="1"/>
</dbReference>
<dbReference type="InterPro" id="IPR013320">
    <property type="entry name" value="ConA-like_dom_sf"/>
</dbReference>
<evidence type="ECO:0000313" key="7">
    <source>
        <dbReference type="Proteomes" id="UP000316659"/>
    </source>
</evidence>
<dbReference type="SUPFAM" id="SSF49785">
    <property type="entry name" value="Galactose-binding domain-like"/>
    <property type="match status" value="1"/>
</dbReference>
<dbReference type="InterPro" id="IPR008979">
    <property type="entry name" value="Galactose-bd-like_sf"/>
</dbReference>
<dbReference type="Proteomes" id="UP000316659">
    <property type="component" value="Unassembled WGS sequence"/>
</dbReference>
<dbReference type="EMBL" id="BJNZ01000036">
    <property type="protein sequence ID" value="GED11737.1"/>
    <property type="molecule type" value="Genomic_DNA"/>
</dbReference>
<evidence type="ECO:0000256" key="1">
    <source>
        <dbReference type="ARBA" id="ARBA00022729"/>
    </source>
</evidence>
<dbReference type="PANTHER" id="PTHR40469:SF2">
    <property type="entry name" value="GALACTOSE-BINDING DOMAIN-LIKE SUPERFAMILY PROTEIN"/>
    <property type="match status" value="1"/>
</dbReference>
<dbReference type="InterPro" id="IPR005084">
    <property type="entry name" value="CBM6"/>
</dbReference>
<dbReference type="InterPro" id="IPR012938">
    <property type="entry name" value="Glc/Sorbosone_DH"/>
</dbReference>
<feature type="domain" description="PKD" evidence="4">
    <location>
        <begin position="1060"/>
        <end position="1142"/>
    </location>
</feature>
<dbReference type="Gene3D" id="2.60.40.10">
    <property type="entry name" value="Immunoglobulins"/>
    <property type="match status" value="2"/>
</dbReference>
<dbReference type="SUPFAM" id="SSF49299">
    <property type="entry name" value="PKD domain"/>
    <property type="match status" value="2"/>
</dbReference>
<dbReference type="GO" id="GO:0030246">
    <property type="term" value="F:carbohydrate binding"/>
    <property type="evidence" value="ECO:0007669"/>
    <property type="project" value="InterPro"/>
</dbReference>
<dbReference type="CDD" id="cd04084">
    <property type="entry name" value="CBM6_xylanase-like"/>
    <property type="match status" value="1"/>
</dbReference>
<keyword evidence="1 3" id="KW-0732">Signal</keyword>
<dbReference type="InterPro" id="IPR041542">
    <property type="entry name" value="GH43_C2"/>
</dbReference>
<dbReference type="InterPro" id="IPR000601">
    <property type="entry name" value="PKD_dom"/>
</dbReference>
<dbReference type="InterPro" id="IPR029062">
    <property type="entry name" value="Class_I_gatase-like"/>
</dbReference>
<dbReference type="SUPFAM" id="SSF52317">
    <property type="entry name" value="Class I glutamine amidotransferase-like"/>
    <property type="match status" value="1"/>
</dbReference>
<dbReference type="InterPro" id="IPR011042">
    <property type="entry name" value="6-blade_b-propeller_TolB-like"/>
</dbReference>
<feature type="chain" id="PRO_5038688558" description="DUF1349 domain-containing protein" evidence="3">
    <location>
        <begin position="28"/>
        <end position="1660"/>
    </location>
</feature>
<sequence length="1660" mass="176732">MRRTVAAAAAAAVALPLTMAAATSATAATVPTGVAAAPIVTAADAVPFDVLVFSKTGGFRHGSIPAGIAAIQQLGEENDFTVTATEDAGAFTDDNLAQYEAVVWLSTTGDVLNDDQQAAFERYIQNGGGYAGIHAASDTEYDWPWYGGLVGAYFSAHPQNQDATVKVEDHVHESTAHLPSRWERFDEWYNFRTNPRDTVHVLASLDETTYNAGSGAMGAEHPTAWCQVYEGGRSWYTGGGHTDESYADPDFLQHLLGGIQTAAGAVASDCAATQSASYEQIALDEETRNPMVLDVAADGTVFYAERDGRVQVIDPSTNTTHTATTLPVTTANEDGLLGLVLDPDFSENGWVYTYWAPANVGSDGPHNRISRFDFDPATGTIDQATEKKVLTVTTQRNTCCHAGGDMVFDEDGNLILATGDNTNPFESGGYSPHDERAGRQDYDAQRSSANTNDLRGKVLRIHPEADGTYTIPEGNLFAPGTEKTRPEIFAMGFRNPFRIGVDPYSGNILVGDYGPDAGSANPSRGPGNTVEWNVVSEPGFYGWPYCTGANADYLKYNFATGQSGAAFNCDAGPVNQSPNNTGLTQLPPAIEAEVWYNYAGNPDFPEIGGGGAPMGGPVYQFDPELDSDVQWPEYWDGKAFLGEWNQGKLYSIQLDGENRDDIVDINRVMPKIFDPSAGFDRAMDFDFGPDGALYVVDWGSGFGGDNDSSGIYKVNYVKGNPSPIARASADVTSGHAPLTVQFSSEGTRHPAGDELTLQWTFGDGSEPSTEANPVHTYTENGSYTAQLVATDAQGQTGVANVSVVVGNDAPTISITFPDNGGFFQWGDQVRYEIAVDDPDGEVDCSQVELSTSLGHDSHAHPMDVLGGCEGVFQTARDEGHGIESNIFWVIEASYTDDGGAAGAPLTANDLQVLQPKLLQAEFFTSTGRLADSTSTGDPGVVRETTSDTAGGGQNIGYIEPGDWWAYDPISLHGVDSIALRAASPSNAVVSVRWNAADGPEIGSVQVPGTGDWQVYTNASTQLTDVPSGTGTLYFVLTSGQANVNWIEFDGRGVTDNERPTIDSFEVTPTTGTAPLTVTATATASDPEDDAITFAWDAGLGDGFVDGSDSFEVTYDQPGTYRLQVRASDERGAYSVEYTTVTVKASQTGPGMCFSGRSDDFLGTDVDENRWSVLNRDQNLVVRDGNLVIPTTATDFYSTDNTTVPNLVLQDLPDGPFTATAKLTLPARQQYQQAGLVIWEDQDNYAKMVLQGRSSAADPATRIFQFIREVNAAPNEVNESNSPALGADYPDTVYVRFVSDGENLQAAYSADGVDFTTMPQTKSIADLENAKIGLASFKGNNTASPVIDAEFDWFSITPDDTASAPGPDDEFDGTALDACRWSIVREDPTGYRVADGALEIDTTPTDIYGTDNRPVPNIVLQDQPGEEWTIETVVDGSALDRQYQQGGLLVYGDDDNYVKLDYVVDNQAGQAKNARIELRSEVAGVVQNPQPQSSSLTGDVWHLRLTRSGDTFTGAYSADGETWTTFDQSVTNAPASGAQVGLFALGASADTGAPASFGHFRVVGDEVEPIAVTITAETRCMAGKAFVAVRATNDDAVPVAITLETPYGSKEFADVAPGANAYQSFASRAAGIDAGSVTVTATDAEGRTFSGTADYAARACS</sequence>
<feature type="domain" description="CBM6" evidence="5">
    <location>
        <begin position="916"/>
        <end position="1049"/>
    </location>
</feature>
<evidence type="ECO:0000313" key="6">
    <source>
        <dbReference type="EMBL" id="GED11737.1"/>
    </source>
</evidence>